<dbReference type="HOGENOM" id="CLU_000445_85_1_5"/>
<dbReference type="Pfam" id="PF00211">
    <property type="entry name" value="Guanylate_cyc"/>
    <property type="match status" value="1"/>
</dbReference>
<dbReference type="InterPro" id="IPR001054">
    <property type="entry name" value="A/G_cyclase"/>
</dbReference>
<dbReference type="PROSITE" id="PS50125">
    <property type="entry name" value="GUANYLATE_CYCLASE_2"/>
    <property type="match status" value="1"/>
</dbReference>
<dbReference type="GO" id="GO:0035556">
    <property type="term" value="P:intracellular signal transduction"/>
    <property type="evidence" value="ECO:0007669"/>
    <property type="project" value="InterPro"/>
</dbReference>
<dbReference type="eggNOG" id="COG4252">
    <property type="taxonomic scope" value="Bacteria"/>
</dbReference>
<keyword evidence="1" id="KW-0812">Transmembrane</keyword>
<dbReference type="Proteomes" id="UP000006180">
    <property type="component" value="Chromosome"/>
</dbReference>
<dbReference type="eggNOG" id="COG2114">
    <property type="taxonomic scope" value="Bacteria"/>
</dbReference>
<accession>I3X6A3</accession>
<dbReference type="InterPro" id="IPR050697">
    <property type="entry name" value="Adenylyl/Guanylyl_Cyclase_3/4"/>
</dbReference>
<feature type="transmembrane region" description="Helical" evidence="1">
    <location>
        <begin position="288"/>
        <end position="306"/>
    </location>
</feature>
<sequence length="649" mass="69963">MRAIRLIANKGLGVGAVCLMYLVLLAVATAIFSPPLQNLLRDMMMISISPFTNPKPGIVVVAINEETLARLPYRSPIDRGLLTDILNRIQSGNPRAIGIDLLFDQPTEADKDLRLRSVLESFPAPVVLASGTKLDGLSSEQLDYLKAFSPRATQGLGTLLHDNLDRVVRGAHLGRTIDGEWAPSFPVAIAEAVGVDSGQGSREMVYYRDRNFAPFRFLVYPAQAVQFAPSSWFENKLVLLGLDLPQVDRHPTPFTLLNGADKGDLPGVIIHAHLLASILSGDRINTPGQIIGFAPFVAACAFSLWISWRSIAVIQKPIAIAAALAVVWVCAGFAFAWFAILIPLVAPSFIVVGLSSLVSFLAWRRDSKERQFVEGAFAKYVNPAVVTKIVREHGELRLGGERRVITSIFTDLEGFTGLSESVGPEEVASLLNEYLDRICDQFIEHGATIDKIVGDAVVGFFGAPAEQHDQADRAVALTLAIEGLGQKLHDDTAKRGLALGGTRIGVHAGPAIVGNFGGVRFFNYTAVGDTVNIAARLERANKLVGTKNCISLAVSKRTTGFLLRPIGVLYLKGKTEGVSACEALVDTQENRTRFTAYTKAYALAAAGDSTASHAFEMLAQTYPQDGLILFHQGRLAGGNQGMEIHLTGN</sequence>
<proteinExistence type="predicted"/>
<evidence type="ECO:0000256" key="1">
    <source>
        <dbReference type="SAM" id="Phobius"/>
    </source>
</evidence>
<dbReference type="PANTHER" id="PTHR43081:SF1">
    <property type="entry name" value="ADENYLATE CYCLASE, TERMINAL-DIFFERENTIATION SPECIFIC"/>
    <property type="match status" value="1"/>
</dbReference>
<dbReference type="KEGG" id="sfd:USDA257_c28380"/>
<dbReference type="PANTHER" id="PTHR43081">
    <property type="entry name" value="ADENYLATE CYCLASE, TERMINAL-DIFFERENTIATION SPECIFIC-RELATED"/>
    <property type="match status" value="1"/>
</dbReference>
<organism evidence="3 4">
    <name type="scientific">Sinorhizobium fredii (strain USDA 257)</name>
    <dbReference type="NCBI Taxonomy" id="1185652"/>
    <lineage>
        <taxon>Bacteria</taxon>
        <taxon>Pseudomonadati</taxon>
        <taxon>Pseudomonadota</taxon>
        <taxon>Alphaproteobacteria</taxon>
        <taxon>Hyphomicrobiales</taxon>
        <taxon>Rhizobiaceae</taxon>
        <taxon>Sinorhizobium/Ensifer group</taxon>
        <taxon>Sinorhizobium</taxon>
    </lineage>
</organism>
<feature type="transmembrane region" description="Helical" evidence="1">
    <location>
        <begin position="344"/>
        <end position="363"/>
    </location>
</feature>
<feature type="domain" description="Guanylate cyclase" evidence="2">
    <location>
        <begin position="406"/>
        <end position="538"/>
    </location>
</feature>
<keyword evidence="1" id="KW-1133">Transmembrane helix</keyword>
<feature type="transmembrane region" description="Helical" evidence="1">
    <location>
        <begin position="12"/>
        <end position="32"/>
    </location>
</feature>
<dbReference type="InterPro" id="IPR007890">
    <property type="entry name" value="CHASE2"/>
</dbReference>
<dbReference type="STRING" id="1185652.USDA257_c28380"/>
<dbReference type="SMART" id="SM01080">
    <property type="entry name" value="CHASE2"/>
    <property type="match status" value="1"/>
</dbReference>
<dbReference type="SUPFAM" id="SSF55073">
    <property type="entry name" value="Nucleotide cyclase"/>
    <property type="match status" value="1"/>
</dbReference>
<dbReference type="PATRIC" id="fig|1185652.3.peg.2951"/>
<evidence type="ECO:0000313" key="3">
    <source>
        <dbReference type="EMBL" id="AFL51409.1"/>
    </source>
</evidence>
<dbReference type="EC" id="4.6.1.1" evidence="3"/>
<evidence type="ECO:0000259" key="2">
    <source>
        <dbReference type="PROSITE" id="PS50125"/>
    </source>
</evidence>
<dbReference type="SMART" id="SM00044">
    <property type="entry name" value="CYCc"/>
    <property type="match status" value="1"/>
</dbReference>
<reference evidence="3 4" key="1">
    <citation type="journal article" date="2012" name="J. Bacteriol.">
        <title>Complete genome sequence of the broad-host-range strain Sinorhizobium fredii USDA257.</title>
        <authorList>
            <person name="Schuldes J."/>
            <person name="Rodriguez Orbegoso M."/>
            <person name="Schmeisser C."/>
            <person name="Krishnan H.B."/>
            <person name="Daniel R."/>
            <person name="Streit W.R."/>
        </authorList>
    </citation>
    <scope>NUCLEOTIDE SEQUENCE [LARGE SCALE GENOMIC DNA]</scope>
    <source>
        <strain evidence="3 4">USDA 257</strain>
    </source>
</reference>
<evidence type="ECO:0000313" key="4">
    <source>
        <dbReference type="Proteomes" id="UP000006180"/>
    </source>
</evidence>
<dbReference type="InterPro" id="IPR029787">
    <property type="entry name" value="Nucleotide_cyclase"/>
</dbReference>
<gene>
    <name evidence="3" type="primary">cya8</name>
    <name evidence="3" type="ORF">USDA257_c28380</name>
</gene>
<keyword evidence="3" id="KW-0456">Lyase</keyword>
<dbReference type="EMBL" id="CP003563">
    <property type="protein sequence ID" value="AFL51409.1"/>
    <property type="molecule type" value="Genomic_DNA"/>
</dbReference>
<keyword evidence="1" id="KW-0472">Membrane</keyword>
<dbReference type="GO" id="GO:0004016">
    <property type="term" value="F:adenylate cyclase activity"/>
    <property type="evidence" value="ECO:0007669"/>
    <property type="project" value="UniProtKB-EC"/>
</dbReference>
<feature type="transmembrane region" description="Helical" evidence="1">
    <location>
        <begin position="318"/>
        <end position="338"/>
    </location>
</feature>
<dbReference type="CDD" id="cd07302">
    <property type="entry name" value="CHD"/>
    <property type="match status" value="1"/>
</dbReference>
<protein>
    <submittedName>
        <fullName evidence="3">Adenylate cyclase</fullName>
        <ecNumber evidence="3">4.6.1.1</ecNumber>
    </submittedName>
</protein>
<dbReference type="AlphaFoldDB" id="I3X6A3"/>
<name>I3X6A3_SINF2</name>
<dbReference type="Pfam" id="PF05226">
    <property type="entry name" value="CHASE2"/>
    <property type="match status" value="1"/>
</dbReference>
<dbReference type="Gene3D" id="3.30.70.1230">
    <property type="entry name" value="Nucleotide cyclase"/>
    <property type="match status" value="1"/>
</dbReference>
<dbReference type="GO" id="GO:0009190">
    <property type="term" value="P:cyclic nucleotide biosynthetic process"/>
    <property type="evidence" value="ECO:0007669"/>
    <property type="project" value="InterPro"/>
</dbReference>